<dbReference type="InterPro" id="IPR006076">
    <property type="entry name" value="FAD-dep_OxRdtase"/>
</dbReference>
<evidence type="ECO:0000313" key="3">
    <source>
        <dbReference type="EMBL" id="KAK5165775.1"/>
    </source>
</evidence>
<dbReference type="PANTHER" id="PTHR13847">
    <property type="entry name" value="SARCOSINE DEHYDROGENASE-RELATED"/>
    <property type="match status" value="1"/>
</dbReference>
<dbReference type="InterPro" id="IPR036188">
    <property type="entry name" value="FAD/NAD-bd_sf"/>
</dbReference>
<accession>A0AAV9NZY1</accession>
<reference evidence="3 4" key="1">
    <citation type="submission" date="2023-08" db="EMBL/GenBank/DDBJ databases">
        <title>Black Yeasts Isolated from many extreme environments.</title>
        <authorList>
            <person name="Coleine C."/>
            <person name="Stajich J.E."/>
            <person name="Selbmann L."/>
        </authorList>
    </citation>
    <scope>NUCLEOTIDE SEQUENCE [LARGE SCALE GENOMIC DNA]</scope>
    <source>
        <strain evidence="3 4">CCFEE 5935</strain>
    </source>
</reference>
<feature type="domain" description="FAD dependent oxidoreductase" evidence="2">
    <location>
        <begin position="49"/>
        <end position="433"/>
    </location>
</feature>
<protein>
    <recommendedName>
        <fullName evidence="2">FAD dependent oxidoreductase domain-containing protein</fullName>
    </recommendedName>
</protein>
<dbReference type="EMBL" id="JAVRRT010000015">
    <property type="protein sequence ID" value="KAK5165775.1"/>
    <property type="molecule type" value="Genomic_DNA"/>
</dbReference>
<dbReference type="Pfam" id="PF01266">
    <property type="entry name" value="DAO"/>
    <property type="match status" value="1"/>
</dbReference>
<name>A0AAV9NZY1_9PEZI</name>
<dbReference type="GeneID" id="89930030"/>
<dbReference type="RefSeq" id="XP_064655787.1">
    <property type="nucleotide sequence ID" value="XM_064805928.1"/>
</dbReference>
<comment type="caution">
    <text evidence="3">The sequence shown here is derived from an EMBL/GenBank/DDBJ whole genome shotgun (WGS) entry which is preliminary data.</text>
</comment>
<dbReference type="Proteomes" id="UP001337655">
    <property type="component" value="Unassembled WGS sequence"/>
</dbReference>
<feature type="compositionally biased region" description="Polar residues" evidence="1">
    <location>
        <begin position="21"/>
        <end position="30"/>
    </location>
</feature>
<proteinExistence type="predicted"/>
<keyword evidence="4" id="KW-1185">Reference proteome</keyword>
<sequence length="474" mass="50738">MHSRFTGLRDRLNQDPGLPLSNPTTSYWQQPESEQVATIQSASLPGETDVVIIGSGITGCSIAEHLLSNDGDVRVTVLEARNICSGATGRNGGNIKAVPEHSIAELGAEKARDIVHFTLANVEALLKLNDGLSPALQKAGEVRRVETMNVFTTQAGFDEFSAAVREFDDAYPELRGRGRLVEREELGSKHGIHNAVGGYLASAGAGWPYRLITGIFAELLQRHSDRFSIEAQTPVQNIDSTNAGGYLIQTSRGPIKAKTIIHATNGHAAHLLPGLRGPLFPVRGQMTTQMPTAVSEKYAGGRSWSLTYDHGFDYVIQSPSSNEIFAGGGLGQAYERGLAEIGNTDDSVNSVLALAHMGGAMNAVFGIEPDRAMTSGVKSAWTGIMGFTSDGLPLVGRLPQEATMRQGQGEWISAGFNGYGMVNAWLCGKHVAESVLDKEKPEFVPKAYEVSLERLKGMSADDGANYWIAALGLD</sequence>
<evidence type="ECO:0000259" key="2">
    <source>
        <dbReference type="Pfam" id="PF01266"/>
    </source>
</evidence>
<dbReference type="GO" id="GO:0005737">
    <property type="term" value="C:cytoplasm"/>
    <property type="evidence" value="ECO:0007669"/>
    <property type="project" value="TreeGrafter"/>
</dbReference>
<dbReference type="Gene3D" id="3.50.50.60">
    <property type="entry name" value="FAD/NAD(P)-binding domain"/>
    <property type="match status" value="1"/>
</dbReference>
<dbReference type="AlphaFoldDB" id="A0AAV9NZY1"/>
<organism evidence="3 4">
    <name type="scientific">Saxophila tyrrhenica</name>
    <dbReference type="NCBI Taxonomy" id="1690608"/>
    <lineage>
        <taxon>Eukaryota</taxon>
        <taxon>Fungi</taxon>
        <taxon>Dikarya</taxon>
        <taxon>Ascomycota</taxon>
        <taxon>Pezizomycotina</taxon>
        <taxon>Dothideomycetes</taxon>
        <taxon>Dothideomycetidae</taxon>
        <taxon>Mycosphaerellales</taxon>
        <taxon>Extremaceae</taxon>
        <taxon>Saxophila</taxon>
    </lineage>
</organism>
<evidence type="ECO:0000313" key="4">
    <source>
        <dbReference type="Proteomes" id="UP001337655"/>
    </source>
</evidence>
<evidence type="ECO:0000256" key="1">
    <source>
        <dbReference type="SAM" id="MobiDB-lite"/>
    </source>
</evidence>
<dbReference type="SUPFAM" id="SSF51905">
    <property type="entry name" value="FAD/NAD(P)-binding domain"/>
    <property type="match status" value="1"/>
</dbReference>
<feature type="region of interest" description="Disordered" evidence="1">
    <location>
        <begin position="1"/>
        <end position="30"/>
    </location>
</feature>
<gene>
    <name evidence="3" type="ORF">LTR77_008698</name>
</gene>
<dbReference type="PANTHER" id="PTHR13847:SF213">
    <property type="entry name" value="DEPENDENT OXIDOREDUCTASE, PUTATIVE-RELATED"/>
    <property type="match status" value="1"/>
</dbReference>
<dbReference type="Gene3D" id="3.30.9.10">
    <property type="entry name" value="D-Amino Acid Oxidase, subunit A, domain 2"/>
    <property type="match status" value="1"/>
</dbReference>